<reference evidence="1" key="1">
    <citation type="submission" date="2021-02" db="EMBL/GenBank/DDBJ databases">
        <authorList>
            <consortium name="DOE Joint Genome Institute"/>
            <person name="Ahrendt S."/>
            <person name="Looney B.P."/>
            <person name="Miyauchi S."/>
            <person name="Morin E."/>
            <person name="Drula E."/>
            <person name="Courty P.E."/>
            <person name="Chicoki N."/>
            <person name="Fauchery L."/>
            <person name="Kohler A."/>
            <person name="Kuo A."/>
            <person name="Labutti K."/>
            <person name="Pangilinan J."/>
            <person name="Lipzen A."/>
            <person name="Riley R."/>
            <person name="Andreopoulos W."/>
            <person name="He G."/>
            <person name="Johnson J."/>
            <person name="Barry K.W."/>
            <person name="Grigoriev I.V."/>
            <person name="Nagy L."/>
            <person name="Hibbett D."/>
            <person name="Henrissat B."/>
            <person name="Matheny P.B."/>
            <person name="Labbe J."/>
            <person name="Martin F."/>
        </authorList>
    </citation>
    <scope>NUCLEOTIDE SEQUENCE</scope>
    <source>
        <strain evidence="1">EC-137</strain>
    </source>
</reference>
<sequence>MPSMFQSARLTYRAPRQDDLDELYEVYNDPDCQLGLYVSGYAPRPEKLKNELKSWSESNLLFVIAVDTQTGEFVGKVMIRFDQPAALRDGELGIVVKKNKWGRGYGTEIVGWAVRHGFRYLNLHRVSLGVFADNDAAIAVYNKTGFVQEGVKRRARFCNGKWGDIIRMGIVEDEFFEREAQKINIHQIHA</sequence>
<organism evidence="1 2">
    <name type="scientific">Vararia minispora EC-137</name>
    <dbReference type="NCBI Taxonomy" id="1314806"/>
    <lineage>
        <taxon>Eukaryota</taxon>
        <taxon>Fungi</taxon>
        <taxon>Dikarya</taxon>
        <taxon>Basidiomycota</taxon>
        <taxon>Agaricomycotina</taxon>
        <taxon>Agaricomycetes</taxon>
        <taxon>Russulales</taxon>
        <taxon>Lachnocladiaceae</taxon>
        <taxon>Vararia</taxon>
    </lineage>
</organism>
<dbReference type="Proteomes" id="UP000814128">
    <property type="component" value="Unassembled WGS sequence"/>
</dbReference>
<evidence type="ECO:0000313" key="2">
    <source>
        <dbReference type="Proteomes" id="UP000814128"/>
    </source>
</evidence>
<keyword evidence="2" id="KW-1185">Reference proteome</keyword>
<name>A0ACB8QU50_9AGAM</name>
<accession>A0ACB8QU50</accession>
<reference evidence="1" key="2">
    <citation type="journal article" date="2022" name="New Phytol.">
        <title>Evolutionary transition to the ectomycorrhizal habit in the genomes of a hyperdiverse lineage of mushroom-forming fungi.</title>
        <authorList>
            <person name="Looney B."/>
            <person name="Miyauchi S."/>
            <person name="Morin E."/>
            <person name="Drula E."/>
            <person name="Courty P.E."/>
            <person name="Kohler A."/>
            <person name="Kuo A."/>
            <person name="LaButti K."/>
            <person name="Pangilinan J."/>
            <person name="Lipzen A."/>
            <person name="Riley R."/>
            <person name="Andreopoulos W."/>
            <person name="He G."/>
            <person name="Johnson J."/>
            <person name="Nolan M."/>
            <person name="Tritt A."/>
            <person name="Barry K.W."/>
            <person name="Grigoriev I.V."/>
            <person name="Nagy L.G."/>
            <person name="Hibbett D."/>
            <person name="Henrissat B."/>
            <person name="Matheny P.B."/>
            <person name="Labbe J."/>
            <person name="Martin F.M."/>
        </authorList>
    </citation>
    <scope>NUCLEOTIDE SEQUENCE</scope>
    <source>
        <strain evidence="1">EC-137</strain>
    </source>
</reference>
<evidence type="ECO:0000313" key="1">
    <source>
        <dbReference type="EMBL" id="KAI0035187.1"/>
    </source>
</evidence>
<comment type="caution">
    <text evidence="1">The sequence shown here is derived from an EMBL/GenBank/DDBJ whole genome shotgun (WGS) entry which is preliminary data.</text>
</comment>
<protein>
    <submittedName>
        <fullName evidence="1">Acyl-CoA N-acyltransferase</fullName>
    </submittedName>
</protein>
<dbReference type="EMBL" id="MU273488">
    <property type="protein sequence ID" value="KAI0035187.1"/>
    <property type="molecule type" value="Genomic_DNA"/>
</dbReference>
<proteinExistence type="predicted"/>
<gene>
    <name evidence="1" type="ORF">K488DRAFT_83270</name>
</gene>